<name>A0ACD0P0U5_9BASI</name>
<reference evidence="1 2" key="1">
    <citation type="journal article" date="2018" name="Mol. Biol. Evol.">
        <title>Broad Genomic Sampling Reveals a Smut Pathogenic Ancestry of the Fungal Clade Ustilaginomycotina.</title>
        <authorList>
            <person name="Kijpornyongpan T."/>
            <person name="Mondo S.J."/>
            <person name="Barry K."/>
            <person name="Sandor L."/>
            <person name="Lee J."/>
            <person name="Lipzen A."/>
            <person name="Pangilinan J."/>
            <person name="LaButti K."/>
            <person name="Hainaut M."/>
            <person name="Henrissat B."/>
            <person name="Grigoriev I.V."/>
            <person name="Spatafora J.W."/>
            <person name="Aime M.C."/>
        </authorList>
    </citation>
    <scope>NUCLEOTIDE SEQUENCE [LARGE SCALE GENOMIC DNA]</scope>
    <source>
        <strain evidence="1 2">SA 807</strain>
    </source>
</reference>
<proteinExistence type="predicted"/>
<evidence type="ECO:0000313" key="2">
    <source>
        <dbReference type="Proteomes" id="UP000245626"/>
    </source>
</evidence>
<evidence type="ECO:0000313" key="1">
    <source>
        <dbReference type="EMBL" id="PWN51636.1"/>
    </source>
</evidence>
<sequence length="175" mass="19519">MFAEASFPPSPLPFTSFQGVVPSPLYFGPSTSVFFLFWNAVGEKKSKNKTTKKEDYILISPPPPWKRFFFLSLLPARLTSHAYPTPAWLLSLPFDTPFPNAPTPPLPHTLRCFVRNSAETGGGGVPRLMYPFHSISYLILFFKTQPFSSSAPPGYASHLGLALRSILLFVLSFIF</sequence>
<protein>
    <submittedName>
        <fullName evidence="1">Uncharacterized protein</fullName>
    </submittedName>
</protein>
<dbReference type="Proteomes" id="UP000245626">
    <property type="component" value="Unassembled WGS sequence"/>
</dbReference>
<dbReference type="EMBL" id="KZ819828">
    <property type="protein sequence ID" value="PWN51636.1"/>
    <property type="molecule type" value="Genomic_DNA"/>
</dbReference>
<accession>A0ACD0P0U5</accession>
<keyword evidence="2" id="KW-1185">Reference proteome</keyword>
<gene>
    <name evidence="1" type="ORF">IE53DRAFT_42776</name>
</gene>
<organism evidence="1 2">
    <name type="scientific">Violaceomyces palustris</name>
    <dbReference type="NCBI Taxonomy" id="1673888"/>
    <lineage>
        <taxon>Eukaryota</taxon>
        <taxon>Fungi</taxon>
        <taxon>Dikarya</taxon>
        <taxon>Basidiomycota</taxon>
        <taxon>Ustilaginomycotina</taxon>
        <taxon>Ustilaginomycetes</taxon>
        <taxon>Violaceomycetales</taxon>
        <taxon>Violaceomycetaceae</taxon>
        <taxon>Violaceomyces</taxon>
    </lineage>
</organism>